<proteinExistence type="predicted"/>
<reference evidence="1" key="1">
    <citation type="journal article" date="2019" name="MBio">
        <title>Virus Genomes from Deep Sea Sediments Expand the Ocean Megavirome and Support Independent Origins of Viral Gigantism.</title>
        <authorList>
            <person name="Backstrom D."/>
            <person name="Yutin N."/>
            <person name="Jorgensen S.L."/>
            <person name="Dharamshi J."/>
            <person name="Homa F."/>
            <person name="Zaremba-Niedwiedzka K."/>
            <person name="Spang A."/>
            <person name="Wolf Y.I."/>
            <person name="Koonin E.V."/>
            <person name="Ettema T.J."/>
        </authorList>
    </citation>
    <scope>NUCLEOTIDE SEQUENCE</scope>
</reference>
<protein>
    <submittedName>
        <fullName evidence="1">Uncharacterized protein</fullName>
    </submittedName>
</protein>
<name>A0A481YXE3_9VIRU</name>
<dbReference type="EMBL" id="MK500346">
    <property type="protein sequence ID" value="QBK87234.1"/>
    <property type="molecule type" value="Genomic_DNA"/>
</dbReference>
<gene>
    <name evidence="1" type="ORF">LCMAC201_01360</name>
</gene>
<evidence type="ECO:0000313" key="1">
    <source>
        <dbReference type="EMBL" id="QBK87234.1"/>
    </source>
</evidence>
<organism evidence="1">
    <name type="scientific">Marseillevirus LCMAC201</name>
    <dbReference type="NCBI Taxonomy" id="2506605"/>
    <lineage>
        <taxon>Viruses</taxon>
        <taxon>Varidnaviria</taxon>
        <taxon>Bamfordvirae</taxon>
        <taxon>Nucleocytoviricota</taxon>
        <taxon>Megaviricetes</taxon>
        <taxon>Pimascovirales</taxon>
        <taxon>Pimascovirales incertae sedis</taxon>
        <taxon>Marseilleviridae</taxon>
    </lineage>
</organism>
<sequence length="161" mass="18579">MALQFVKEHTSEICRAAVRQNGLASQYCEPTELAKTTFKNGETFKKCLKVVQTGTGYVWHWEGTGGNNGKTTMVRAMGAVPLVEPPTRKKPYPEREWRFLRRHIGFITIENPDQLEFYEYNNNLIIIHDSYGNSVPITLVTDISNKVLVTHFDRTFNWRRA</sequence>
<accession>A0A481YXE3</accession>